<feature type="transmembrane region" description="Helical" evidence="2">
    <location>
        <begin position="234"/>
        <end position="257"/>
    </location>
</feature>
<keyword evidence="2" id="KW-0472">Membrane</keyword>
<feature type="compositionally biased region" description="Low complexity" evidence="1">
    <location>
        <begin position="49"/>
        <end position="59"/>
    </location>
</feature>
<feature type="transmembrane region" description="Helical" evidence="2">
    <location>
        <begin position="330"/>
        <end position="352"/>
    </location>
</feature>
<proteinExistence type="predicted"/>
<sequence>MDSKADTEEGQAEEEPFHDPPRFVTMSIKKHNKVQPDVSIPVGPSLTEQRSAGLSQGAQGQGIALEAPSAIEFADIPTFVRPTQVQQRSIRENYKSFSNAKNQVIEKTGKVLGTLLRAVFAVVANSLFLMNFVYTIHNAYGDPNNTPQLFDKTATAFAVLELVIIVGTYTLEIGQSRGKCQRERRLNKLAGGRGDWEIIKTFFLEFLLYPIVIVDLYEFVVEKQYLLQTPIESILGAILFLLFVLELTQTYVVRIYVLVCIKQTIQKEFESTANRRTCNGHCYAWWSGDVLASLIGQQLQNMLLFVLIMAQLGYVIHMETDMNGDYTVTIWSGVIIAAGMLFPVFQTLIFLLTNKMWVYEIIYQVLYDNERQELSDTHSSATQQDTDERQRKLREYKSMWKEISNQTWKQNVWAGLWNGPTGVAIVIWAAMFLTYCFSSIFARTPVPLLVIIVLMNWQIILACIVIFFWTLLHLVYYMVYSIGYVLYYMVYGIAHGLYYMVNCLGAMFPPEAGEDE</sequence>
<keyword evidence="2" id="KW-1133">Transmembrane helix</keyword>
<dbReference type="OrthoDB" id="10027631at2759"/>
<dbReference type="AlphaFoldDB" id="A0A8J9WFG4"/>
<organism evidence="3 4">
    <name type="scientific">Branchiostoma lanceolatum</name>
    <name type="common">Common lancelet</name>
    <name type="synonym">Amphioxus lanceolatum</name>
    <dbReference type="NCBI Taxonomy" id="7740"/>
    <lineage>
        <taxon>Eukaryota</taxon>
        <taxon>Metazoa</taxon>
        <taxon>Chordata</taxon>
        <taxon>Cephalochordata</taxon>
        <taxon>Leptocardii</taxon>
        <taxon>Amphioxiformes</taxon>
        <taxon>Branchiostomatidae</taxon>
        <taxon>Branchiostoma</taxon>
    </lineage>
</organism>
<feature type="transmembrane region" description="Helical" evidence="2">
    <location>
        <begin position="302"/>
        <end position="318"/>
    </location>
</feature>
<feature type="transmembrane region" description="Helical" evidence="2">
    <location>
        <begin position="484"/>
        <end position="501"/>
    </location>
</feature>
<accession>A0A8J9WFG4</accession>
<dbReference type="Proteomes" id="UP000838412">
    <property type="component" value="Chromosome 10"/>
</dbReference>
<gene>
    <name evidence="3" type="primary">Hypp5568</name>
    <name evidence="3" type="ORF">BLAG_LOCUS2988</name>
</gene>
<evidence type="ECO:0000313" key="4">
    <source>
        <dbReference type="Proteomes" id="UP000838412"/>
    </source>
</evidence>
<keyword evidence="4" id="KW-1185">Reference proteome</keyword>
<feature type="transmembrane region" description="Helical" evidence="2">
    <location>
        <begin position="195"/>
        <end position="214"/>
    </location>
</feature>
<name>A0A8J9WFG4_BRALA</name>
<evidence type="ECO:0000313" key="3">
    <source>
        <dbReference type="EMBL" id="CAH1238348.1"/>
    </source>
</evidence>
<protein>
    <submittedName>
        <fullName evidence="3">Hypp5568 protein</fullName>
    </submittedName>
</protein>
<feature type="region of interest" description="Disordered" evidence="1">
    <location>
        <begin position="1"/>
        <end position="59"/>
    </location>
</feature>
<evidence type="ECO:0000256" key="1">
    <source>
        <dbReference type="SAM" id="MobiDB-lite"/>
    </source>
</evidence>
<feature type="transmembrane region" description="Helical" evidence="2">
    <location>
        <begin position="423"/>
        <end position="442"/>
    </location>
</feature>
<reference evidence="3" key="1">
    <citation type="submission" date="2022-01" db="EMBL/GenBank/DDBJ databases">
        <authorList>
            <person name="Braso-Vives M."/>
        </authorList>
    </citation>
    <scope>NUCLEOTIDE SEQUENCE</scope>
</reference>
<feature type="transmembrane region" description="Helical" evidence="2">
    <location>
        <begin position="448"/>
        <end position="472"/>
    </location>
</feature>
<keyword evidence="2" id="KW-0812">Transmembrane</keyword>
<dbReference type="EMBL" id="OV696695">
    <property type="protein sequence ID" value="CAH1238348.1"/>
    <property type="molecule type" value="Genomic_DNA"/>
</dbReference>
<feature type="transmembrane region" description="Helical" evidence="2">
    <location>
        <begin position="115"/>
        <end position="134"/>
    </location>
</feature>
<evidence type="ECO:0000256" key="2">
    <source>
        <dbReference type="SAM" id="Phobius"/>
    </source>
</evidence>
<feature type="transmembrane region" description="Helical" evidence="2">
    <location>
        <begin position="154"/>
        <end position="174"/>
    </location>
</feature>